<keyword evidence="2" id="KW-1185">Reference proteome</keyword>
<evidence type="ECO:0000313" key="2">
    <source>
        <dbReference type="Proteomes" id="UP000250163"/>
    </source>
</evidence>
<dbReference type="EMBL" id="LS483250">
    <property type="protein sequence ID" value="SQD78860.1"/>
    <property type="molecule type" value="Genomic_DNA"/>
</dbReference>
<proteinExistence type="predicted"/>
<organism evidence="1 2">
    <name type="scientific">Moritella yayanosii</name>
    <dbReference type="NCBI Taxonomy" id="69539"/>
    <lineage>
        <taxon>Bacteria</taxon>
        <taxon>Pseudomonadati</taxon>
        <taxon>Pseudomonadota</taxon>
        <taxon>Gammaproteobacteria</taxon>
        <taxon>Alteromonadales</taxon>
        <taxon>Moritellaceae</taxon>
        <taxon>Moritella</taxon>
    </lineage>
</organism>
<accession>A0A330LPQ0</accession>
<dbReference type="Proteomes" id="UP000250163">
    <property type="component" value="Chromosome MORIYA"/>
</dbReference>
<protein>
    <submittedName>
        <fullName evidence="1">Uncharacterized protein</fullName>
    </submittedName>
</protein>
<dbReference type="AlphaFoldDB" id="A0A330LPQ0"/>
<evidence type="ECO:0000313" key="1">
    <source>
        <dbReference type="EMBL" id="SQD78860.1"/>
    </source>
</evidence>
<name>A0A330LPQ0_9GAMM</name>
<sequence length="39" mass="4376">MPKNIVNKLATSQVNGKITKYEYLFKNNLSLSANETCCP</sequence>
<dbReference type="KEGG" id="mya:MORIYA_2384"/>
<reference evidence="2" key="1">
    <citation type="submission" date="2018-05" db="EMBL/GenBank/DDBJ databases">
        <authorList>
            <person name="Cea G.-C."/>
            <person name="William W."/>
        </authorList>
    </citation>
    <scope>NUCLEOTIDE SEQUENCE [LARGE SCALE GENOMIC DNA]</scope>
    <source>
        <strain evidence="2">DB21MT 5</strain>
    </source>
</reference>
<gene>
    <name evidence="1" type="ORF">MORIYA_2384</name>
</gene>